<protein>
    <submittedName>
        <fullName evidence="2">XRE family transcriptional regulator</fullName>
    </submittedName>
</protein>
<dbReference type="CDD" id="cd00093">
    <property type="entry name" value="HTH_XRE"/>
    <property type="match status" value="1"/>
</dbReference>
<accession>A0A5F1ZXR6</accession>
<dbReference type="Proteomes" id="UP000297273">
    <property type="component" value="Unassembled WGS sequence"/>
</dbReference>
<keyword evidence="4" id="KW-1185">Reference proteome</keyword>
<dbReference type="OrthoDB" id="328278at2"/>
<comment type="caution">
    <text evidence="2">The sequence shown here is derived from an EMBL/GenBank/DDBJ whole genome shotgun (WGS) entry which is preliminary data.</text>
</comment>
<evidence type="ECO:0000313" key="3">
    <source>
        <dbReference type="EMBL" id="TGL42431.1"/>
    </source>
</evidence>
<dbReference type="EMBL" id="RQGC01000004">
    <property type="protein sequence ID" value="TGL42431.1"/>
    <property type="molecule type" value="Genomic_DNA"/>
</dbReference>
<evidence type="ECO:0000313" key="4">
    <source>
        <dbReference type="Proteomes" id="UP000297273"/>
    </source>
</evidence>
<dbReference type="Proteomes" id="UP000297946">
    <property type="component" value="Unassembled WGS sequence"/>
</dbReference>
<dbReference type="Gene3D" id="1.10.260.40">
    <property type="entry name" value="lambda repressor-like DNA-binding domains"/>
    <property type="match status" value="1"/>
</dbReference>
<reference evidence="4 5" key="2">
    <citation type="journal article" date="2019" name="PLoS Negl. Trop. Dis.">
        <title>Revisiting the worldwide diversity of Leptospira species in the environment.</title>
        <authorList>
            <person name="Vincent A.T."/>
            <person name="Schiettekatte O."/>
            <person name="Bourhy P."/>
            <person name="Veyrier F.J."/>
            <person name="Picardeau M."/>
        </authorList>
    </citation>
    <scope>NUCLEOTIDE SEQUENCE [LARGE SCALE GENOMIC DNA]</scope>
    <source>
        <strain evidence="4">201702690</strain>
        <strain evidence="2 5">SSW18</strain>
    </source>
</reference>
<name>A0A5F1ZXR6_9LEPT</name>
<dbReference type="PROSITE" id="PS50943">
    <property type="entry name" value="HTH_CROC1"/>
    <property type="match status" value="1"/>
</dbReference>
<evidence type="ECO:0000313" key="2">
    <source>
        <dbReference type="EMBL" id="TGK01623.1"/>
    </source>
</evidence>
<dbReference type="AlphaFoldDB" id="A0A5F1ZXR6"/>
<sequence>MRFHRTQKGLSLQQLADRLEKEFKVPFNPNLLGKVERGTSRILGGDLIRMCSFYQIEIKQFFPKDNKKPVQENVLGDLIESPVIRTILSYLNDHKDEPEFLSYLEVYLRNMTVPTLNLIKGADPKSLKVASPKKKSKKG</sequence>
<organism evidence="2 5">
    <name type="scientific">Leptospira langatensis</name>
    <dbReference type="NCBI Taxonomy" id="2484983"/>
    <lineage>
        <taxon>Bacteria</taxon>
        <taxon>Pseudomonadati</taxon>
        <taxon>Spirochaetota</taxon>
        <taxon>Spirochaetia</taxon>
        <taxon>Leptospirales</taxon>
        <taxon>Leptospiraceae</taxon>
        <taxon>Leptospira</taxon>
    </lineage>
</organism>
<dbReference type="SUPFAM" id="SSF47413">
    <property type="entry name" value="lambda repressor-like DNA-binding domains"/>
    <property type="match status" value="1"/>
</dbReference>
<dbReference type="EMBL" id="RQER01000006">
    <property type="protein sequence ID" value="TGK01623.1"/>
    <property type="molecule type" value="Genomic_DNA"/>
</dbReference>
<dbReference type="InterPro" id="IPR001387">
    <property type="entry name" value="Cro/C1-type_HTH"/>
</dbReference>
<dbReference type="GO" id="GO:0003677">
    <property type="term" value="F:DNA binding"/>
    <property type="evidence" value="ECO:0007669"/>
    <property type="project" value="InterPro"/>
</dbReference>
<reference evidence="3" key="1">
    <citation type="submission" date="2018-10" db="EMBL/GenBank/DDBJ databases">
        <authorList>
            <person name="Vincent A.T."/>
            <person name="Schiettekatte O."/>
            <person name="Bourhy P."/>
            <person name="Veyrier F.J."/>
            <person name="Picardeau M."/>
        </authorList>
    </citation>
    <scope>NUCLEOTIDE SEQUENCE</scope>
    <source>
        <strain evidence="3">201702690</strain>
    </source>
</reference>
<evidence type="ECO:0000259" key="1">
    <source>
        <dbReference type="PROSITE" id="PS50943"/>
    </source>
</evidence>
<dbReference type="InterPro" id="IPR010982">
    <property type="entry name" value="Lambda_DNA-bd_dom_sf"/>
</dbReference>
<gene>
    <name evidence="2" type="ORF">EHO57_11730</name>
    <name evidence="3" type="ORF">EHQ53_07140</name>
</gene>
<evidence type="ECO:0000313" key="5">
    <source>
        <dbReference type="Proteomes" id="UP000297946"/>
    </source>
</evidence>
<feature type="domain" description="HTH cro/C1-type" evidence="1">
    <location>
        <begin position="1"/>
        <end position="61"/>
    </location>
</feature>
<proteinExistence type="predicted"/>